<evidence type="ECO:0000313" key="5">
    <source>
        <dbReference type="Ensembl" id="ENSSFOP00015053816.1"/>
    </source>
</evidence>
<protein>
    <recommendedName>
        <fullName evidence="3">Galectin</fullName>
    </recommendedName>
</protein>
<dbReference type="GO" id="GO:2000562">
    <property type="term" value="P:negative regulation of CD4-positive, alpha-beta T cell proliferation"/>
    <property type="evidence" value="ECO:0007669"/>
    <property type="project" value="TreeGrafter"/>
</dbReference>
<dbReference type="SMART" id="SM00276">
    <property type="entry name" value="GLECT"/>
    <property type="match status" value="2"/>
</dbReference>
<dbReference type="GO" id="GO:0016936">
    <property type="term" value="F:galactoside binding"/>
    <property type="evidence" value="ECO:0007669"/>
    <property type="project" value="TreeGrafter"/>
</dbReference>
<dbReference type="CDD" id="cd00070">
    <property type="entry name" value="GLECT"/>
    <property type="match status" value="2"/>
</dbReference>
<dbReference type="Ensembl" id="ENSSFOT00015058876.1">
    <property type="protein sequence ID" value="ENSSFOP00015053816.1"/>
    <property type="gene ID" value="ENSSFOG00015024860.1"/>
</dbReference>
<reference evidence="5" key="3">
    <citation type="submission" date="2025-09" db="UniProtKB">
        <authorList>
            <consortium name="Ensembl"/>
        </authorList>
    </citation>
    <scope>IDENTIFICATION</scope>
</reference>
<evidence type="ECO:0000259" key="4">
    <source>
        <dbReference type="PROSITE" id="PS51304"/>
    </source>
</evidence>
<dbReference type="FunFam" id="2.60.120.200:FF:000023">
    <property type="entry name" value="Galectin"/>
    <property type="match status" value="1"/>
</dbReference>
<dbReference type="GO" id="GO:0030246">
    <property type="term" value="F:carbohydrate binding"/>
    <property type="evidence" value="ECO:0007669"/>
    <property type="project" value="UniProtKB-UniRule"/>
</dbReference>
<keyword evidence="2" id="KW-0677">Repeat</keyword>
<evidence type="ECO:0000313" key="6">
    <source>
        <dbReference type="Proteomes" id="UP000694397"/>
    </source>
</evidence>
<gene>
    <name evidence="5" type="primary">lgals9</name>
</gene>
<dbReference type="Gene3D" id="2.60.120.200">
    <property type="match status" value="2"/>
</dbReference>
<dbReference type="SMART" id="SM00908">
    <property type="entry name" value="Gal-bind_lectin"/>
    <property type="match status" value="2"/>
</dbReference>
<dbReference type="SUPFAM" id="SSF49899">
    <property type="entry name" value="Concanavalin A-like lectins/glucanases"/>
    <property type="match status" value="2"/>
</dbReference>
<evidence type="ECO:0000256" key="1">
    <source>
        <dbReference type="ARBA" id="ARBA00022734"/>
    </source>
</evidence>
<dbReference type="KEGG" id="sfm:108932135"/>
<dbReference type="FunFam" id="2.60.120.200:FF:000078">
    <property type="entry name" value="Galectin"/>
    <property type="match status" value="1"/>
</dbReference>
<dbReference type="AlphaFoldDB" id="A0A8C9TMB3"/>
<feature type="domain" description="Galectin" evidence="4">
    <location>
        <begin position="185"/>
        <end position="311"/>
    </location>
</feature>
<dbReference type="PANTHER" id="PTHR11346:SF80">
    <property type="entry name" value="GALECTIN-9C"/>
    <property type="match status" value="1"/>
</dbReference>
<sequence>MAFYNQQPFFNPQIPFTGSIHGGLQTGKEITVAGRVLEGTSRFHVNLQCGSRQGADVAFHFNPRFDSLPGYVVANTFQGSRWGSEERKYEAPFPQGSNFSLTIIVNTDAFTVLANGMKFMEYKHRLNFSQVDTITVDGGVVVTCISFQNPVPFSAQQASFAYAAPVQGYPSAPVYGAPQYYTIPYKTAINGGMYPGRSITIQGVVNPSAKRFHFNLCYGSGIAMHFNPRFDENTVVRNSLMNNKWGPEERQGGMPFERGQPFTVTFICNDQTYLVMLNGVQMFTYKHRHLLLQDVNMLEVNGDVSLTSVTI</sequence>
<reference evidence="5" key="2">
    <citation type="submission" date="2025-08" db="UniProtKB">
        <authorList>
            <consortium name="Ensembl"/>
        </authorList>
    </citation>
    <scope>IDENTIFICATION</scope>
</reference>
<dbReference type="GeneTree" id="ENSGT00940000162258"/>
<dbReference type="Pfam" id="PF00337">
    <property type="entry name" value="Gal-bind_lectin"/>
    <property type="match status" value="2"/>
</dbReference>
<accession>A0A8C9TMB3</accession>
<dbReference type="PROSITE" id="PS51304">
    <property type="entry name" value="GALECTIN"/>
    <property type="match status" value="2"/>
</dbReference>
<dbReference type="GO" id="GO:0032689">
    <property type="term" value="P:negative regulation of type II interferon production"/>
    <property type="evidence" value="ECO:0007669"/>
    <property type="project" value="TreeGrafter"/>
</dbReference>
<keyword evidence="6" id="KW-1185">Reference proteome</keyword>
<dbReference type="InterPro" id="IPR001079">
    <property type="entry name" value="Galectin_CRD"/>
</dbReference>
<dbReference type="OrthoDB" id="6251307at2759"/>
<proteinExistence type="predicted"/>
<dbReference type="GO" id="GO:0010628">
    <property type="term" value="P:positive regulation of gene expression"/>
    <property type="evidence" value="ECO:0007669"/>
    <property type="project" value="TreeGrafter"/>
</dbReference>
<name>A0A8C9TMB3_SCLFO</name>
<dbReference type="InterPro" id="IPR013320">
    <property type="entry name" value="ConA-like_dom_sf"/>
</dbReference>
<dbReference type="GO" id="GO:0005634">
    <property type="term" value="C:nucleus"/>
    <property type="evidence" value="ECO:0007669"/>
    <property type="project" value="TreeGrafter"/>
</dbReference>
<dbReference type="GO" id="GO:0005829">
    <property type="term" value="C:cytosol"/>
    <property type="evidence" value="ECO:0007669"/>
    <property type="project" value="TreeGrafter"/>
</dbReference>
<dbReference type="PANTHER" id="PTHR11346">
    <property type="entry name" value="GALECTIN"/>
    <property type="match status" value="1"/>
</dbReference>
<keyword evidence="1 3" id="KW-0430">Lectin</keyword>
<feature type="domain" description="Galectin" evidence="4">
    <location>
        <begin position="16"/>
        <end position="148"/>
    </location>
</feature>
<organism evidence="5 6">
    <name type="scientific">Scleropages formosus</name>
    <name type="common">Asian bonytongue</name>
    <name type="synonym">Osteoglossum formosum</name>
    <dbReference type="NCBI Taxonomy" id="113540"/>
    <lineage>
        <taxon>Eukaryota</taxon>
        <taxon>Metazoa</taxon>
        <taxon>Chordata</taxon>
        <taxon>Craniata</taxon>
        <taxon>Vertebrata</taxon>
        <taxon>Euteleostomi</taxon>
        <taxon>Actinopterygii</taxon>
        <taxon>Neopterygii</taxon>
        <taxon>Teleostei</taxon>
        <taxon>Osteoglossocephala</taxon>
        <taxon>Osteoglossomorpha</taxon>
        <taxon>Osteoglossiformes</taxon>
        <taxon>Osteoglossidae</taxon>
        <taxon>Scleropages</taxon>
    </lineage>
</organism>
<dbReference type="Proteomes" id="UP000694397">
    <property type="component" value="Chromosome 10"/>
</dbReference>
<evidence type="ECO:0000256" key="3">
    <source>
        <dbReference type="RuleBase" id="RU102079"/>
    </source>
</evidence>
<evidence type="ECO:0000256" key="2">
    <source>
        <dbReference type="ARBA" id="ARBA00022737"/>
    </source>
</evidence>
<reference evidence="5 6" key="1">
    <citation type="submission" date="2019-04" db="EMBL/GenBank/DDBJ databases">
        <authorList>
            <consortium name="Wellcome Sanger Institute Data Sharing"/>
        </authorList>
    </citation>
    <scope>NUCLEOTIDE SEQUENCE [LARGE SCALE GENOMIC DNA]</scope>
</reference>
<dbReference type="InterPro" id="IPR044156">
    <property type="entry name" value="Galectin-like"/>
</dbReference>